<dbReference type="FunFam" id="3.40.50.300:FF:000006">
    <property type="entry name" value="DNA-binding transcriptional regulator NtrC"/>
    <property type="match status" value="1"/>
</dbReference>
<evidence type="ECO:0000256" key="1">
    <source>
        <dbReference type="ARBA" id="ARBA00022741"/>
    </source>
</evidence>
<dbReference type="InterPro" id="IPR027417">
    <property type="entry name" value="P-loop_NTPase"/>
</dbReference>
<dbReference type="Pfam" id="PF00158">
    <property type="entry name" value="Sigma54_activat"/>
    <property type="match status" value="1"/>
</dbReference>
<dbReference type="SUPFAM" id="SSF46689">
    <property type="entry name" value="Homeodomain-like"/>
    <property type="match status" value="1"/>
</dbReference>
<evidence type="ECO:0000259" key="6">
    <source>
        <dbReference type="PROSITE" id="PS50045"/>
    </source>
</evidence>
<protein>
    <submittedName>
        <fullName evidence="7">Sigma-54 specific transcriptional regulator</fullName>
    </submittedName>
</protein>
<dbReference type="GO" id="GO:0006355">
    <property type="term" value="P:regulation of DNA-templated transcription"/>
    <property type="evidence" value="ECO:0007669"/>
    <property type="project" value="InterPro"/>
</dbReference>
<keyword evidence="3" id="KW-0805">Transcription regulation</keyword>
<keyword evidence="1" id="KW-0547">Nucleotide-binding</keyword>
<dbReference type="CDD" id="cd00009">
    <property type="entry name" value="AAA"/>
    <property type="match status" value="1"/>
</dbReference>
<dbReference type="AlphaFoldDB" id="A0AAQ1KG58"/>
<dbReference type="RefSeq" id="WP_074980840.1">
    <property type="nucleotide sequence ID" value="NZ_CP104727.1"/>
</dbReference>
<sequence>MSLLTHPHARELSKSVRATVLVFEDPRSRELLSRIERLAPSEANALIIGETGTGKELVARHIHQLSRRGKAPFVAVNCGAFPETLVESELFGHEKGAFTGATSSKAGWFEAANGGTLFLDEIGDLPLNMQVKLLRVLQEREVVRLGSRNPIPIDVRLVAATNVNLADAVVAGHFREDLFYRLHVATIRLPPLRERPGDILPLAEFFLEEHCQRLGYQRASLSPEAERKLLGHNWPGNIRELENAIHHALLVCRNQQVQPGDLYLADLRTTPARAELPAPAATPGEASLDAALLALYERNLPELYEHIEETVFRTAYHYCHGNQLQTARLLGISRNIVRARLEKIGEIEPSSRTLAAQRG</sequence>
<comment type="caution">
    <text evidence="7">The sequence shown here is derived from an EMBL/GenBank/DDBJ whole genome shotgun (WGS) entry which is preliminary data.</text>
</comment>
<dbReference type="InterPro" id="IPR003593">
    <property type="entry name" value="AAA+_ATPase"/>
</dbReference>
<evidence type="ECO:0000313" key="8">
    <source>
        <dbReference type="Proteomes" id="UP000183385"/>
    </source>
</evidence>
<feature type="domain" description="Sigma-54 factor interaction" evidence="6">
    <location>
        <begin position="21"/>
        <end position="250"/>
    </location>
</feature>
<dbReference type="PROSITE" id="PS50045">
    <property type="entry name" value="SIGMA54_INTERACT_4"/>
    <property type="match status" value="1"/>
</dbReference>
<dbReference type="PANTHER" id="PTHR32071">
    <property type="entry name" value="TRANSCRIPTIONAL REGULATORY PROTEIN"/>
    <property type="match status" value="1"/>
</dbReference>
<keyword evidence="8" id="KW-1185">Reference proteome</keyword>
<dbReference type="PROSITE" id="PS00676">
    <property type="entry name" value="SIGMA54_INTERACT_2"/>
    <property type="match status" value="1"/>
</dbReference>
<dbReference type="InterPro" id="IPR025944">
    <property type="entry name" value="Sigma_54_int_dom_CS"/>
</dbReference>
<dbReference type="EMBL" id="FOLS01000015">
    <property type="protein sequence ID" value="SFD03714.1"/>
    <property type="molecule type" value="Genomic_DNA"/>
</dbReference>
<dbReference type="Gene3D" id="1.10.8.60">
    <property type="match status" value="1"/>
</dbReference>
<dbReference type="InterPro" id="IPR009057">
    <property type="entry name" value="Homeodomain-like_sf"/>
</dbReference>
<gene>
    <name evidence="7" type="ORF">SAMN05216577_11524</name>
</gene>
<dbReference type="SMART" id="SM00382">
    <property type="entry name" value="AAA"/>
    <property type="match status" value="1"/>
</dbReference>
<keyword evidence="2" id="KW-0067">ATP-binding</keyword>
<accession>A0AAQ1KG58</accession>
<dbReference type="InterPro" id="IPR025943">
    <property type="entry name" value="Sigma_54_int_dom_ATP-bd_2"/>
</dbReference>
<evidence type="ECO:0000256" key="4">
    <source>
        <dbReference type="ARBA" id="ARBA00023125"/>
    </source>
</evidence>
<dbReference type="GO" id="GO:0005524">
    <property type="term" value="F:ATP binding"/>
    <property type="evidence" value="ECO:0007669"/>
    <property type="project" value="UniProtKB-KW"/>
</dbReference>
<dbReference type="Pfam" id="PF25601">
    <property type="entry name" value="AAA_lid_14"/>
    <property type="match status" value="1"/>
</dbReference>
<organism evidence="7 8">
    <name type="scientific">Pseudomonas citronellolis</name>
    <dbReference type="NCBI Taxonomy" id="53408"/>
    <lineage>
        <taxon>Bacteria</taxon>
        <taxon>Pseudomonadati</taxon>
        <taxon>Pseudomonadota</taxon>
        <taxon>Gammaproteobacteria</taxon>
        <taxon>Pseudomonadales</taxon>
        <taxon>Pseudomonadaceae</taxon>
        <taxon>Pseudomonas</taxon>
    </lineage>
</organism>
<dbReference type="PANTHER" id="PTHR32071:SF21">
    <property type="entry name" value="TRANSCRIPTIONAL REGULATORY PROTEIN FLGR"/>
    <property type="match status" value="1"/>
</dbReference>
<dbReference type="GO" id="GO:0003677">
    <property type="term" value="F:DNA binding"/>
    <property type="evidence" value="ECO:0007669"/>
    <property type="project" value="UniProtKB-KW"/>
</dbReference>
<dbReference type="Gene3D" id="3.40.50.300">
    <property type="entry name" value="P-loop containing nucleotide triphosphate hydrolases"/>
    <property type="match status" value="1"/>
</dbReference>
<dbReference type="InterPro" id="IPR058031">
    <property type="entry name" value="AAA_lid_NorR"/>
</dbReference>
<keyword evidence="4" id="KW-0238">DNA-binding</keyword>
<reference evidence="7 8" key="1">
    <citation type="submission" date="2016-10" db="EMBL/GenBank/DDBJ databases">
        <authorList>
            <person name="Varghese N."/>
            <person name="Submissions S."/>
        </authorList>
    </citation>
    <scope>NUCLEOTIDE SEQUENCE [LARGE SCALE GENOMIC DNA]</scope>
    <source>
        <strain evidence="7 8">LMG 18378</strain>
    </source>
</reference>
<dbReference type="PROSITE" id="PS00688">
    <property type="entry name" value="SIGMA54_INTERACT_3"/>
    <property type="match status" value="1"/>
</dbReference>
<dbReference type="Proteomes" id="UP000183385">
    <property type="component" value="Unassembled WGS sequence"/>
</dbReference>
<keyword evidence="5" id="KW-0804">Transcription</keyword>
<dbReference type="Gene3D" id="1.10.10.60">
    <property type="entry name" value="Homeodomain-like"/>
    <property type="match status" value="1"/>
</dbReference>
<dbReference type="InterPro" id="IPR002078">
    <property type="entry name" value="Sigma_54_int"/>
</dbReference>
<evidence type="ECO:0000256" key="2">
    <source>
        <dbReference type="ARBA" id="ARBA00022840"/>
    </source>
</evidence>
<dbReference type="SUPFAM" id="SSF52540">
    <property type="entry name" value="P-loop containing nucleoside triphosphate hydrolases"/>
    <property type="match status" value="1"/>
</dbReference>
<evidence type="ECO:0000313" key="7">
    <source>
        <dbReference type="EMBL" id="SFD03714.1"/>
    </source>
</evidence>
<proteinExistence type="predicted"/>
<evidence type="ECO:0000256" key="3">
    <source>
        <dbReference type="ARBA" id="ARBA00023015"/>
    </source>
</evidence>
<name>A0AAQ1KG58_9PSED</name>
<evidence type="ECO:0000256" key="5">
    <source>
        <dbReference type="ARBA" id="ARBA00023163"/>
    </source>
</evidence>